<name>A0A431USX0_9BACI</name>
<comment type="caution">
    <text evidence="2">The sequence shown here is derived from an EMBL/GenBank/DDBJ whole genome shotgun (WGS) entry which is preliminary data.</text>
</comment>
<proteinExistence type="predicted"/>
<dbReference type="OrthoDB" id="2454310at2"/>
<evidence type="ECO:0000313" key="3">
    <source>
        <dbReference type="Proteomes" id="UP000276349"/>
    </source>
</evidence>
<dbReference type="Gene3D" id="1.25.40.10">
    <property type="entry name" value="Tetratricopeptide repeat domain"/>
    <property type="match status" value="1"/>
</dbReference>
<feature type="transmembrane region" description="Helical" evidence="1">
    <location>
        <begin position="12"/>
        <end position="30"/>
    </location>
</feature>
<dbReference type="SUPFAM" id="SSF48452">
    <property type="entry name" value="TPR-like"/>
    <property type="match status" value="1"/>
</dbReference>
<dbReference type="EMBL" id="RXNR01000022">
    <property type="protein sequence ID" value="RTQ93149.1"/>
    <property type="molecule type" value="Genomic_DNA"/>
</dbReference>
<dbReference type="InterPro" id="IPR011990">
    <property type="entry name" value="TPR-like_helical_dom_sf"/>
</dbReference>
<evidence type="ECO:0000313" key="2">
    <source>
        <dbReference type="EMBL" id="RTQ93149.1"/>
    </source>
</evidence>
<dbReference type="RefSeq" id="WP_126294207.1">
    <property type="nucleotide sequence ID" value="NZ_CP155468.1"/>
</dbReference>
<keyword evidence="1" id="KW-1133">Transmembrane helix</keyword>
<keyword evidence="1" id="KW-0812">Transmembrane</keyword>
<accession>A0A431USX0</accession>
<reference evidence="2 3" key="1">
    <citation type="submission" date="2018-12" db="EMBL/GenBank/DDBJ databases">
        <authorList>
            <person name="Yu L."/>
        </authorList>
    </citation>
    <scope>NUCLEOTIDE SEQUENCE [LARGE SCALE GENOMIC DNA]</scope>
    <source>
        <strain evidence="2 3">S5H2222</strain>
    </source>
</reference>
<organism evidence="2 3">
    <name type="scientific">Lysinibacillus telephonicus</name>
    <dbReference type="NCBI Taxonomy" id="1714840"/>
    <lineage>
        <taxon>Bacteria</taxon>
        <taxon>Bacillati</taxon>
        <taxon>Bacillota</taxon>
        <taxon>Bacilli</taxon>
        <taxon>Bacillales</taxon>
        <taxon>Bacillaceae</taxon>
        <taxon>Lysinibacillus</taxon>
    </lineage>
</organism>
<dbReference type="Proteomes" id="UP000276349">
    <property type="component" value="Unassembled WGS sequence"/>
</dbReference>
<gene>
    <name evidence="2" type="ORF">EKG35_09460</name>
</gene>
<sequence>MQLRESTRRYILIGMVAFIVIGLFVANVLAKGQDEQFANEDLLFQQATQLANEGNFEEASVYINELIKKESESEDVNYLGGLISANVGEMKQASILFQKVLDINPYRVEDPMFMLQFGETLYKVERYEDAKTVLMRCQEAGWVPEDYPNYQAKVADLLSSIENM</sequence>
<dbReference type="AlphaFoldDB" id="A0A431USX0"/>
<keyword evidence="1" id="KW-0472">Membrane</keyword>
<keyword evidence="3" id="KW-1185">Reference proteome</keyword>
<protein>
    <submittedName>
        <fullName evidence="2">Uncharacterized protein</fullName>
    </submittedName>
</protein>
<evidence type="ECO:0000256" key="1">
    <source>
        <dbReference type="SAM" id="Phobius"/>
    </source>
</evidence>